<evidence type="ECO:0000259" key="2">
    <source>
        <dbReference type="PROSITE" id="PS50006"/>
    </source>
</evidence>
<protein>
    <submittedName>
        <fullName evidence="3">FHA domain-containing protein</fullName>
    </submittedName>
</protein>
<dbReference type="EMBL" id="SMBP01000007">
    <property type="protein sequence ID" value="TCU60392.1"/>
    <property type="molecule type" value="Genomic_DNA"/>
</dbReference>
<dbReference type="PROSITE" id="PS50006">
    <property type="entry name" value="FHA_DOMAIN"/>
    <property type="match status" value="1"/>
</dbReference>
<feature type="compositionally biased region" description="Basic and acidic residues" evidence="1">
    <location>
        <begin position="230"/>
        <end position="241"/>
    </location>
</feature>
<comment type="caution">
    <text evidence="3">The sequence shown here is derived from an EMBL/GenBank/DDBJ whole genome shotgun (WGS) entry which is preliminary data.</text>
</comment>
<dbReference type="Pfam" id="PF19909">
    <property type="entry name" value="DUF6382"/>
    <property type="match status" value="1"/>
</dbReference>
<dbReference type="InterPro" id="IPR008984">
    <property type="entry name" value="SMAD_FHA_dom_sf"/>
</dbReference>
<evidence type="ECO:0000313" key="4">
    <source>
        <dbReference type="Proteomes" id="UP000295773"/>
    </source>
</evidence>
<dbReference type="Pfam" id="PF00498">
    <property type="entry name" value="FHA"/>
    <property type="match status" value="1"/>
</dbReference>
<feature type="domain" description="FHA" evidence="2">
    <location>
        <begin position="350"/>
        <end position="397"/>
    </location>
</feature>
<dbReference type="InterPro" id="IPR050923">
    <property type="entry name" value="Cell_Proc_Reg/RNA_Proc"/>
</dbReference>
<proteinExistence type="predicted"/>
<name>A0A4R3TER1_9FIRM</name>
<dbReference type="RefSeq" id="WP_132224497.1">
    <property type="nucleotide sequence ID" value="NZ_JANKBG010000007.1"/>
</dbReference>
<dbReference type="Gene3D" id="2.60.200.20">
    <property type="match status" value="1"/>
</dbReference>
<dbReference type="SUPFAM" id="SSF49879">
    <property type="entry name" value="SMAD/FHA domain"/>
    <property type="match status" value="1"/>
</dbReference>
<sequence>MNDKLKKMEKREDGFLEVQLKRLVDFDDYLFQKMHEDASCLLCIRDYRSKSRLYYDLKGHLTLRSYLQQHAFEKGEFLAFLLFILEDMVRVNASKPICLDVEYIFLSADGKHLKFLVLPLQEDGWLFQKEEVKAFVKQLLSAVHTNEDYETAGLLVQILKQKEFTLPVLLQQLHALQEQTMAKLTWWQRIWHKEKEAYYVRDLPNVQVYPSILPEISIQEERLYYGTQQKMKEEDTSDKASNKVKIKKRKRRQGKKDQNSNSDAIRAAMVDKEKVIEKAEDQSNRRLDKVDIPSFPNEFAHNHQVKEEAYSTIDKREDSYAQTVVLFEETIPYLENVDSHERIILIKEPFTIGRSPDNDLCLQALEVSAYHAAMESSQNLLKDLHSSNGTFVNGEKIHEQRLQDGDKIAFANQCFYYHSKVSS</sequence>
<evidence type="ECO:0000256" key="1">
    <source>
        <dbReference type="SAM" id="MobiDB-lite"/>
    </source>
</evidence>
<organism evidence="3 4">
    <name type="scientific">Longicatena caecimuris</name>
    <dbReference type="NCBI Taxonomy" id="1796635"/>
    <lineage>
        <taxon>Bacteria</taxon>
        <taxon>Bacillati</taxon>
        <taxon>Bacillota</taxon>
        <taxon>Erysipelotrichia</taxon>
        <taxon>Erysipelotrichales</taxon>
        <taxon>Erysipelotrichaceae</taxon>
        <taxon>Longicatena</taxon>
    </lineage>
</organism>
<dbReference type="PANTHER" id="PTHR23308">
    <property type="entry name" value="NUCLEAR INHIBITOR OF PROTEIN PHOSPHATASE-1"/>
    <property type="match status" value="1"/>
</dbReference>
<dbReference type="AlphaFoldDB" id="A0A4R3TER1"/>
<gene>
    <name evidence="3" type="ORF">EDD61_10788</name>
</gene>
<dbReference type="InterPro" id="IPR045962">
    <property type="entry name" value="DUF6382"/>
</dbReference>
<evidence type="ECO:0000313" key="3">
    <source>
        <dbReference type="EMBL" id="TCU60392.1"/>
    </source>
</evidence>
<feature type="compositionally biased region" description="Basic residues" evidence="1">
    <location>
        <begin position="242"/>
        <end position="254"/>
    </location>
</feature>
<dbReference type="CDD" id="cd00060">
    <property type="entry name" value="FHA"/>
    <property type="match status" value="1"/>
</dbReference>
<dbReference type="Proteomes" id="UP000295773">
    <property type="component" value="Unassembled WGS sequence"/>
</dbReference>
<keyword evidence="4" id="KW-1185">Reference proteome</keyword>
<dbReference type="InterPro" id="IPR000253">
    <property type="entry name" value="FHA_dom"/>
</dbReference>
<feature type="region of interest" description="Disordered" evidence="1">
    <location>
        <begin position="229"/>
        <end position="264"/>
    </location>
</feature>
<dbReference type="SMART" id="SM00240">
    <property type="entry name" value="FHA"/>
    <property type="match status" value="1"/>
</dbReference>
<reference evidence="3 4" key="1">
    <citation type="submission" date="2019-03" db="EMBL/GenBank/DDBJ databases">
        <title>Genomic Encyclopedia of Type Strains, Phase IV (KMG-IV): sequencing the most valuable type-strain genomes for metagenomic binning, comparative biology and taxonomic classification.</title>
        <authorList>
            <person name="Goeker M."/>
        </authorList>
    </citation>
    <scope>NUCLEOTIDE SEQUENCE [LARGE SCALE GENOMIC DNA]</scope>
    <source>
        <strain evidence="3 4">DSM 29481</strain>
    </source>
</reference>
<accession>A0A4R3TER1</accession>